<organism evidence="1">
    <name type="scientific">Arundo donax</name>
    <name type="common">Giant reed</name>
    <name type="synonym">Donax arundinaceus</name>
    <dbReference type="NCBI Taxonomy" id="35708"/>
    <lineage>
        <taxon>Eukaryota</taxon>
        <taxon>Viridiplantae</taxon>
        <taxon>Streptophyta</taxon>
        <taxon>Embryophyta</taxon>
        <taxon>Tracheophyta</taxon>
        <taxon>Spermatophyta</taxon>
        <taxon>Magnoliopsida</taxon>
        <taxon>Liliopsida</taxon>
        <taxon>Poales</taxon>
        <taxon>Poaceae</taxon>
        <taxon>PACMAD clade</taxon>
        <taxon>Arundinoideae</taxon>
        <taxon>Arundineae</taxon>
        <taxon>Arundo</taxon>
    </lineage>
</organism>
<dbReference type="AlphaFoldDB" id="A0A0A9FJP0"/>
<dbReference type="EMBL" id="GBRH01189403">
    <property type="protein sequence ID" value="JAE08493.1"/>
    <property type="molecule type" value="Transcribed_RNA"/>
</dbReference>
<reference evidence="1" key="2">
    <citation type="journal article" date="2015" name="Data Brief">
        <title>Shoot transcriptome of the giant reed, Arundo donax.</title>
        <authorList>
            <person name="Barrero R.A."/>
            <person name="Guerrero F.D."/>
            <person name="Moolhuijzen P."/>
            <person name="Goolsby J.A."/>
            <person name="Tidwell J."/>
            <person name="Bellgard S.E."/>
            <person name="Bellgard M.I."/>
        </authorList>
    </citation>
    <scope>NUCLEOTIDE SEQUENCE</scope>
    <source>
        <tissue evidence="1">Shoot tissue taken approximately 20 cm above the soil surface</tissue>
    </source>
</reference>
<sequence>MRTKQHLNSNSDYYLEIDHAMLEFWSNVRVLCRMLEFWSNVRVLCQMCLWKDHSC</sequence>
<proteinExistence type="predicted"/>
<accession>A0A0A9FJP0</accession>
<protein>
    <submittedName>
        <fullName evidence="1">Uncharacterized protein</fullName>
    </submittedName>
</protein>
<name>A0A0A9FJP0_ARUDO</name>
<reference evidence="1" key="1">
    <citation type="submission" date="2014-09" db="EMBL/GenBank/DDBJ databases">
        <authorList>
            <person name="Magalhaes I.L.F."/>
            <person name="Oliveira U."/>
            <person name="Santos F.R."/>
            <person name="Vidigal T.H.D.A."/>
            <person name="Brescovit A.D."/>
            <person name="Santos A.J."/>
        </authorList>
    </citation>
    <scope>NUCLEOTIDE SEQUENCE</scope>
    <source>
        <tissue evidence="1">Shoot tissue taken approximately 20 cm above the soil surface</tissue>
    </source>
</reference>
<evidence type="ECO:0000313" key="1">
    <source>
        <dbReference type="EMBL" id="JAE08493.1"/>
    </source>
</evidence>